<dbReference type="KEGG" id="dha:DEHA2D11616g"/>
<feature type="coiled-coil region" evidence="1">
    <location>
        <begin position="157"/>
        <end position="191"/>
    </location>
</feature>
<keyword evidence="1" id="KW-0175">Coiled coil</keyword>
<organism evidence="4 5">
    <name type="scientific">Debaryomyces hansenii (strain ATCC 36239 / CBS 767 / BCRC 21394 / JCM 1990 / NBRC 0083 / IGC 2968)</name>
    <name type="common">Yeast</name>
    <name type="synonym">Torulaspora hansenii</name>
    <dbReference type="NCBI Taxonomy" id="284592"/>
    <lineage>
        <taxon>Eukaryota</taxon>
        <taxon>Fungi</taxon>
        <taxon>Dikarya</taxon>
        <taxon>Ascomycota</taxon>
        <taxon>Saccharomycotina</taxon>
        <taxon>Pichiomycetes</taxon>
        <taxon>Debaryomycetaceae</taxon>
        <taxon>Debaryomyces</taxon>
    </lineage>
</organism>
<proteinExistence type="predicted"/>
<dbReference type="EMBL" id="CR382136">
    <property type="protein sequence ID" value="CAG87133.2"/>
    <property type="molecule type" value="Genomic_DNA"/>
</dbReference>
<evidence type="ECO:0000259" key="3">
    <source>
        <dbReference type="Pfam" id="PF16796"/>
    </source>
</evidence>
<evidence type="ECO:0000313" key="4">
    <source>
        <dbReference type="EMBL" id="CAG87133.2"/>
    </source>
</evidence>
<sequence length="693" mass="79320">MSKAPPPDYQDELYDQRSPQKKRVLSDINNTYSNPPKKRADNKRHSLDFDMARIDLPSDIETHTFKTHIPPAPAASSFALKNIAEKNRKSSNIPAPANPTKSDLNFQHINKLIGINQNLSKKPQPDVTYGTKPTLRTRLSNVEQSFTRDITRQSEINHELDAQVKQSASKVDELEYELLDLKRSSKKLNHRLLDLKSTINSQKKKFEFMEDSVMKNVLHKEQLINVQIKDLSNKLTTEYNEIKFQLQDELAKAKSYKDKGAIEEIHSLNSKIEQLQNQLEETKSRKIQTLKSETSELEKQLEKYLSAKIEEADKLTAIYQDKQSEYEKISGKVAEKKNQISLKENENNSVRDSISTLESNMNNFSAMRSSLLSDLHIEECALIDLESKNKEWDESLAKSQMIYEKAYDKIKKHNQQRRIIENSIMDYKGKIRVYTKVPHNISFNSEQEIQFENQFFKFNKCFSSDASNGDIFDEFRALINSSILGSNCSVIFSGNVTNNLIVDSITSSYKSIVEKSEKFREKSWEFNYYLKCVAVGQNSSDMLNSSSPLNLRNFDQSDYSLSQISSQKMSLDDASSLGKVIKSLSIPEGVEGIAYIINVDAINSRLLKSFESNIMLLDITNIKSSRQYELLHTPIVSGSIISEDLVLLLNYAYLQSKCLHMSVLDAVPETEIGHFLKNLEIMYSTDSPYKRKS</sequence>
<gene>
    <name evidence="4" type="ordered locus">DEHA2D11616g</name>
</gene>
<dbReference type="FunCoup" id="Q6BS48">
    <property type="interactions" value="143"/>
</dbReference>
<name>Q6BS48_DEBHA</name>
<dbReference type="GeneID" id="2901442"/>
<dbReference type="Proteomes" id="UP000000599">
    <property type="component" value="Chromosome D"/>
</dbReference>
<dbReference type="RefSeq" id="XP_458972.2">
    <property type="nucleotide sequence ID" value="XM_458972.1"/>
</dbReference>
<feature type="region of interest" description="Disordered" evidence="2">
    <location>
        <begin position="1"/>
        <end position="45"/>
    </location>
</feature>
<dbReference type="VEuPathDB" id="FungiDB:DEHA2D11616g"/>
<feature type="domain" description="Spindle pole body-associated protein Vik1/Cik1 microtubule binding" evidence="3">
    <location>
        <begin position="411"/>
        <end position="543"/>
    </location>
</feature>
<evidence type="ECO:0000256" key="2">
    <source>
        <dbReference type="SAM" id="MobiDB-lite"/>
    </source>
</evidence>
<dbReference type="InterPro" id="IPR031852">
    <property type="entry name" value="Vik1/Cik1_MT-bd"/>
</dbReference>
<dbReference type="AlphaFoldDB" id="Q6BS48"/>
<dbReference type="GO" id="GO:0008017">
    <property type="term" value="F:microtubule binding"/>
    <property type="evidence" value="ECO:0007669"/>
    <property type="project" value="InterPro"/>
</dbReference>
<dbReference type="InterPro" id="IPR036961">
    <property type="entry name" value="Kinesin_motor_dom_sf"/>
</dbReference>
<dbReference type="OMA" id="CISIKNG"/>
<dbReference type="InParanoid" id="Q6BS48"/>
<keyword evidence="5" id="KW-1185">Reference proteome</keyword>
<dbReference type="HOGENOM" id="CLU_400150_0_0_1"/>
<reference evidence="4 5" key="1">
    <citation type="journal article" date="2004" name="Nature">
        <title>Genome evolution in yeasts.</title>
        <authorList>
            <consortium name="Genolevures"/>
            <person name="Dujon B."/>
            <person name="Sherman D."/>
            <person name="Fischer G."/>
            <person name="Durrens P."/>
            <person name="Casaregola S."/>
            <person name="Lafontaine I."/>
            <person name="de Montigny J."/>
            <person name="Marck C."/>
            <person name="Neuveglise C."/>
            <person name="Talla E."/>
            <person name="Goffard N."/>
            <person name="Frangeul L."/>
            <person name="Aigle M."/>
            <person name="Anthouard V."/>
            <person name="Babour A."/>
            <person name="Barbe V."/>
            <person name="Barnay S."/>
            <person name="Blanchin S."/>
            <person name="Beckerich J.M."/>
            <person name="Beyne E."/>
            <person name="Bleykasten C."/>
            <person name="Boisrame A."/>
            <person name="Boyer J."/>
            <person name="Cattolico L."/>
            <person name="Confanioleri F."/>
            <person name="de Daruvar A."/>
            <person name="Despons L."/>
            <person name="Fabre E."/>
            <person name="Fairhead C."/>
            <person name="Ferry-Dumazet H."/>
            <person name="Groppi A."/>
            <person name="Hantraye F."/>
            <person name="Hennequin C."/>
            <person name="Jauniaux N."/>
            <person name="Joyet P."/>
            <person name="Kachouri R."/>
            <person name="Kerrest A."/>
            <person name="Koszul R."/>
            <person name="Lemaire M."/>
            <person name="Lesur I."/>
            <person name="Ma L."/>
            <person name="Muller H."/>
            <person name="Nicaud J.M."/>
            <person name="Nikolski M."/>
            <person name="Oztas S."/>
            <person name="Ozier-Kalogeropoulos O."/>
            <person name="Pellenz S."/>
            <person name="Potier S."/>
            <person name="Richard G.F."/>
            <person name="Straub M.L."/>
            <person name="Suleau A."/>
            <person name="Swennene D."/>
            <person name="Tekaia F."/>
            <person name="Wesolowski-Louvel M."/>
            <person name="Westhof E."/>
            <person name="Wirth B."/>
            <person name="Zeniou-Meyer M."/>
            <person name="Zivanovic I."/>
            <person name="Bolotin-Fukuhara M."/>
            <person name="Thierry A."/>
            <person name="Bouchier C."/>
            <person name="Caudron B."/>
            <person name="Scarpelli C."/>
            <person name="Gaillardin C."/>
            <person name="Weissenbach J."/>
            <person name="Wincker P."/>
            <person name="Souciet J.L."/>
        </authorList>
    </citation>
    <scope>NUCLEOTIDE SEQUENCE [LARGE SCALE GENOMIC DNA]</scope>
    <source>
        <strain evidence="5">ATCC 36239 / CBS 767 / BCRC 21394 / JCM 1990 / NBRC 0083 / IGC 2968</strain>
    </source>
</reference>
<dbReference type="OrthoDB" id="4089036at2759"/>
<protein>
    <submittedName>
        <fullName evidence="4">DEHA2D11616p</fullName>
    </submittedName>
</protein>
<dbReference type="Gene3D" id="3.40.850.10">
    <property type="entry name" value="Kinesin motor domain"/>
    <property type="match status" value="1"/>
</dbReference>
<evidence type="ECO:0000313" key="5">
    <source>
        <dbReference type="Proteomes" id="UP000000599"/>
    </source>
</evidence>
<evidence type="ECO:0000256" key="1">
    <source>
        <dbReference type="SAM" id="Coils"/>
    </source>
</evidence>
<dbReference type="InterPro" id="IPR027417">
    <property type="entry name" value="P-loop_NTPase"/>
</dbReference>
<dbReference type="STRING" id="284592.Q6BS48"/>
<dbReference type="eggNOG" id="KOG0239">
    <property type="taxonomic scope" value="Eukaryota"/>
</dbReference>
<accession>Q6BS48</accession>
<dbReference type="Pfam" id="PF16796">
    <property type="entry name" value="Microtub_bd"/>
    <property type="match status" value="1"/>
</dbReference>
<feature type="coiled-coil region" evidence="1">
    <location>
        <begin position="258"/>
        <end position="346"/>
    </location>
</feature>
<dbReference type="SUPFAM" id="SSF52540">
    <property type="entry name" value="P-loop containing nucleoside triphosphate hydrolases"/>
    <property type="match status" value="1"/>
</dbReference>